<protein>
    <submittedName>
        <fullName evidence="3">Putative ATPase, AAA+ superfamily</fullName>
    </submittedName>
</protein>
<evidence type="ECO:0000259" key="2">
    <source>
        <dbReference type="Pfam" id="PF13635"/>
    </source>
</evidence>
<dbReference type="AlphaFoldDB" id="A0A5Q0UGW8"/>
<dbReference type="RefSeq" id="WP_153550601.1">
    <property type="nucleotide sequence ID" value="NZ_CP040089.1"/>
</dbReference>
<feature type="domain" description="AAA" evidence="1">
    <location>
        <begin position="20"/>
        <end position="148"/>
    </location>
</feature>
<dbReference type="InterPro" id="IPR027417">
    <property type="entry name" value="P-loop_NTPase"/>
</dbReference>
<dbReference type="InterPro" id="IPR025420">
    <property type="entry name" value="DUF4143"/>
</dbReference>
<name>A0A5Q0UGW8_9ARCH</name>
<dbReference type="PANTHER" id="PTHR43566:SF1">
    <property type="entry name" value="AAA+ ATPASE DOMAIN-CONTAINING PROTEIN"/>
    <property type="match status" value="1"/>
</dbReference>
<accession>A0A5Q0UGW8</accession>
<proteinExistence type="predicted"/>
<reference evidence="4" key="1">
    <citation type="submission" date="2019-05" db="EMBL/GenBank/DDBJ databases">
        <title>Candidatus Nanohalobium constans, a novel model system to study the DPANN nano-sized archaea: genomic and physiological characterization of a nanoarchaeon co-cultured with its chitinotrophic host.</title>
        <authorList>
            <person name="La Cono V."/>
            <person name="Arcadi E."/>
            <person name="Crisafi F."/>
            <person name="Denaro R."/>
            <person name="La Spada G."/>
            <person name="Messina E."/>
            <person name="Smedile F."/>
            <person name="Toshchakov S.V."/>
            <person name="Shevchenko M.A."/>
            <person name="Golyshin P.N."/>
            <person name="Golyshina O.V."/>
            <person name="Ferrer M."/>
            <person name="Rohde M."/>
            <person name="Mushegian A."/>
            <person name="Sorokin D.Y."/>
            <person name="Giuliano L."/>
            <person name="Yakimov M.M."/>
        </authorList>
    </citation>
    <scope>NUCLEOTIDE SEQUENCE [LARGE SCALE GENOMIC DNA]</scope>
    <source>
        <strain evidence="4">LC1Nh</strain>
    </source>
</reference>
<dbReference type="SUPFAM" id="SSF52540">
    <property type="entry name" value="P-loop containing nucleoside triphosphate hydrolases"/>
    <property type="match status" value="1"/>
</dbReference>
<dbReference type="InterPro" id="IPR041682">
    <property type="entry name" value="AAA_14"/>
</dbReference>
<dbReference type="Pfam" id="PF13173">
    <property type="entry name" value="AAA_14"/>
    <property type="match status" value="1"/>
</dbReference>
<dbReference type="PANTHER" id="PTHR43566">
    <property type="entry name" value="CONSERVED PROTEIN"/>
    <property type="match status" value="1"/>
</dbReference>
<feature type="domain" description="DUF4143" evidence="2">
    <location>
        <begin position="210"/>
        <end position="365"/>
    </location>
</feature>
<evidence type="ECO:0000313" key="4">
    <source>
        <dbReference type="Proteomes" id="UP000377803"/>
    </source>
</evidence>
<dbReference type="OrthoDB" id="371918at2157"/>
<gene>
    <name evidence="3" type="ORF">LC1Nh_0977</name>
</gene>
<keyword evidence="4" id="KW-1185">Reference proteome</keyword>
<sequence length="423" mass="49823">MTDYIKRKMLEKVENHLEKEEISLIVGARQVGKTTLMQQLKEELEDDDENTLYLSMDIQEDRTHFESQQDLIDRVELEFGEEKGYVFLDEIQRKENAGLFLKGIYDRELPYKFVVSGSGSLELKENIHESLAGRKRIFELPPVSFKEFVNYETDYEYEDRLEKYFEVKKDETDRLLKKYLNYGGYPRVVTESKEEEKRRVIDEIFSSYLERDVSSFLNVRKVDAYSKLVSVLADQMGDPVSNSKLARDVGVKSTTVRNYLEYLDKTFIVEQTNPFYTNKKKEITKSPIVYFSDPGLRNYSIQRFGHLNTPSEFGELFEGFIHNFLKQETQFTGLDVRYWRTKSQAEVDFVLSAGNKVELPVEVKYKELDEPKVTKSLRSFMKKYSPEKAVVVNLSLEETVEIEETRVEFIPYTKFLYKLEEMI</sequence>
<dbReference type="GeneID" id="42365370"/>
<evidence type="ECO:0000313" key="3">
    <source>
        <dbReference type="EMBL" id="QGA80857.1"/>
    </source>
</evidence>
<dbReference type="Pfam" id="PF13635">
    <property type="entry name" value="DUF4143"/>
    <property type="match status" value="1"/>
</dbReference>
<dbReference type="Gene3D" id="3.40.50.300">
    <property type="entry name" value="P-loop containing nucleotide triphosphate hydrolases"/>
    <property type="match status" value="1"/>
</dbReference>
<dbReference type="EMBL" id="CP040089">
    <property type="protein sequence ID" value="QGA80857.1"/>
    <property type="molecule type" value="Genomic_DNA"/>
</dbReference>
<evidence type="ECO:0000259" key="1">
    <source>
        <dbReference type="Pfam" id="PF13173"/>
    </source>
</evidence>
<dbReference type="Proteomes" id="UP000377803">
    <property type="component" value="Chromosome"/>
</dbReference>
<organism evidence="3 4">
    <name type="scientific">Candidatus Nanohalobium constans</name>
    <dbReference type="NCBI Taxonomy" id="2565781"/>
    <lineage>
        <taxon>Archaea</taxon>
        <taxon>Candidatus Nanohalarchaeota</taxon>
        <taxon>Candidatus Nanohalobia</taxon>
        <taxon>Candidatus Nanohalobiales</taxon>
        <taxon>Candidatus Nanohalobiaceae</taxon>
        <taxon>Candidatus Nanohalobium</taxon>
    </lineage>
</organism>
<dbReference type="KEGG" id="ncon:LC1Nh_0977"/>